<feature type="transmembrane region" description="Helical" evidence="12">
    <location>
        <begin position="839"/>
        <end position="864"/>
    </location>
</feature>
<feature type="domain" description="NADH:quinone oxidoreductase/Mrp antiporter transmembrane" evidence="13">
    <location>
        <begin position="220"/>
        <end position="504"/>
    </location>
</feature>
<feature type="transmembrane region" description="Helical" evidence="12">
    <location>
        <begin position="429"/>
        <end position="449"/>
    </location>
</feature>
<evidence type="ECO:0000256" key="12">
    <source>
        <dbReference type="SAM" id="Phobius"/>
    </source>
</evidence>
<name>A0A819B1Y3_9BILA</name>
<feature type="transmembrane region" description="Helical" evidence="12">
    <location>
        <begin position="266"/>
        <end position="289"/>
    </location>
</feature>
<feature type="transmembrane region" description="Helical" evidence="12">
    <location>
        <begin position="778"/>
        <end position="797"/>
    </location>
</feature>
<feature type="transmembrane region" description="Helical" evidence="12">
    <location>
        <begin position="509"/>
        <end position="531"/>
    </location>
</feature>
<evidence type="ECO:0000256" key="9">
    <source>
        <dbReference type="ARBA" id="ARBA00031019"/>
    </source>
</evidence>
<dbReference type="PANTHER" id="PTHR42829:SF2">
    <property type="entry name" value="NADH-UBIQUINONE OXIDOREDUCTASE CHAIN 5"/>
    <property type="match status" value="1"/>
</dbReference>
<dbReference type="InterPro" id="IPR003945">
    <property type="entry name" value="NU5C-like"/>
</dbReference>
<dbReference type="InterPro" id="IPR042106">
    <property type="entry name" value="Nuo/plastoQ_OxRdtase_6_NuoJ"/>
</dbReference>
<organism evidence="15 16">
    <name type="scientific">Rotaria magnacalcarata</name>
    <dbReference type="NCBI Taxonomy" id="392030"/>
    <lineage>
        <taxon>Eukaryota</taxon>
        <taxon>Metazoa</taxon>
        <taxon>Spiralia</taxon>
        <taxon>Gnathifera</taxon>
        <taxon>Rotifera</taxon>
        <taxon>Eurotatoria</taxon>
        <taxon>Bdelloidea</taxon>
        <taxon>Philodinida</taxon>
        <taxon>Philodinidae</taxon>
        <taxon>Rotaria</taxon>
    </lineage>
</organism>
<evidence type="ECO:0000313" key="16">
    <source>
        <dbReference type="Proteomes" id="UP000663842"/>
    </source>
</evidence>
<evidence type="ECO:0000256" key="5">
    <source>
        <dbReference type="ARBA" id="ARBA00021096"/>
    </source>
</evidence>
<dbReference type="EMBL" id="CAJOBF010000268">
    <property type="protein sequence ID" value="CAF3786867.1"/>
    <property type="molecule type" value="Genomic_DNA"/>
</dbReference>
<feature type="transmembrane region" description="Helical" evidence="12">
    <location>
        <begin position="681"/>
        <end position="701"/>
    </location>
</feature>
<dbReference type="GO" id="GO:0016020">
    <property type="term" value="C:membrane"/>
    <property type="evidence" value="ECO:0007669"/>
    <property type="project" value="UniProtKB-SubCell"/>
</dbReference>
<feature type="transmembrane region" description="Helical" evidence="12">
    <location>
        <begin position="713"/>
        <end position="733"/>
    </location>
</feature>
<dbReference type="NCBIfam" id="TIGR01972">
    <property type="entry name" value="NDH_I_M"/>
    <property type="match status" value="1"/>
</dbReference>
<dbReference type="Pfam" id="PF00499">
    <property type="entry name" value="Oxidored_q3"/>
    <property type="match status" value="1"/>
</dbReference>
<sequence>MVITARNPVHAVLWLIFTFCNASGLMVLMGAEFLAMMLIIIYVGAVAVLFLFVVMMLDIKSAEFKGTIGSEMGMALIIALFLFIDLVVVILLGSKVIVPVNNSQFAIDPEIGNAYAIASVVASVSIIISAICAAYLFMVTGVNKHPVHVVITKWMNVDSVSMNWAIYVDQLTAIMFLLVTFVSSVVHLYSLGYMSDDKNLPKFLSYLSLFTFCMLVLVSADNFLQLFFGWEGVGLCSYLLIGYYYQKDSANNAAVKAFIVNRVGDFAFIIGIVVMLIYASSIEFVPVFAQSQDLAKMTMTILGYEFIVLDVICLMLFIGCMGKSAQIGMHVWLPDAMEGPTPVSALIHAATMVTAGVFLLARCSFMFEYSTNVLAIITVIGAITCLFAASVAIAQTDIKKIIAYSTCSQLGYMFFACGVSAYQAGIFHLVTHGFFKALLFLAAGSVIHATHEQEIFKMGGLWRKMPITYANFWVGSLAIIGIFPLAGFYSKDLILESAYMAGGVGNFAFVLGIGAAMLTAIYSLKIIIVTFHGKTNLTKTAFDHAHESPKIMNLPLFILVAGALFSGMLGYYILSINNPLGYFSGSIFNLNVGHDEHHISLFIQLLPLIIGIAGIVIVILIPMYIIIGIWGGENRIYAAVKFFLYTFFGSVFLLLALIYIYSQTATFNMLELNILLPELPLEIQKILWIAMFISFAVKIPMPPFHTWLPDAHVQAPTAGSVMLAGILLKLGGYAFLRVSLPMLPSASEAFSEYVLWISGFAVIYASLVAYVQTDMKKMIAYSSIAHMGYVTGGIFSFTEKGINGAVFQMISHGLISSALFLIVGMLYDRHHTKEINKYGGVAASMPFLSTMFMIAMLGSVGLPGLSGFVGEFLSIVGIYEVNPLIGVISAFGVVLGAVYMLKLYKDVIFGQATNQSVIKFTDLYLYEKAALLPLIVLIIYIGVLPDGVLRIIQLPITKIADLYGVL</sequence>
<dbReference type="InterPro" id="IPR010227">
    <property type="entry name" value="NADH_Q_OxRdtase_chainM/4"/>
</dbReference>
<comment type="subcellular location">
    <subcellularLocation>
        <location evidence="1">Membrane</location>
        <topology evidence="1">Multi-pass membrane protein</topology>
    </subcellularLocation>
</comment>
<feature type="transmembrane region" description="Helical" evidence="12">
    <location>
        <begin position="753"/>
        <end position="771"/>
    </location>
</feature>
<dbReference type="Proteomes" id="UP000663842">
    <property type="component" value="Unassembled WGS sequence"/>
</dbReference>
<feature type="transmembrane region" description="Helical" evidence="12">
    <location>
        <begin position="809"/>
        <end position="827"/>
    </location>
</feature>
<feature type="transmembrane region" description="Helical" evidence="12">
    <location>
        <begin position="12"/>
        <end position="31"/>
    </location>
</feature>
<evidence type="ECO:0000256" key="4">
    <source>
        <dbReference type="ARBA" id="ARBA00021095"/>
    </source>
</evidence>
<feature type="transmembrane region" description="Helical" evidence="12">
    <location>
        <begin position="925"/>
        <end position="943"/>
    </location>
</feature>
<dbReference type="GO" id="GO:0042773">
    <property type="term" value="P:ATP synthesis coupled electron transport"/>
    <property type="evidence" value="ECO:0007669"/>
    <property type="project" value="InterPro"/>
</dbReference>
<feature type="transmembrane region" description="Helical" evidence="12">
    <location>
        <begin position="164"/>
        <end position="191"/>
    </location>
</feature>
<feature type="transmembrane region" description="Helical" evidence="12">
    <location>
        <begin position="226"/>
        <end position="245"/>
    </location>
</feature>
<evidence type="ECO:0000256" key="2">
    <source>
        <dbReference type="ARBA" id="ARBA00009025"/>
    </source>
</evidence>
<dbReference type="NCBIfam" id="NF005141">
    <property type="entry name" value="PRK06590.1"/>
    <property type="match status" value="1"/>
</dbReference>
<evidence type="ECO:0000259" key="14">
    <source>
        <dbReference type="Pfam" id="PF00662"/>
    </source>
</evidence>
<feature type="transmembrane region" description="Helical" evidence="12">
    <location>
        <begin position="373"/>
        <end position="394"/>
    </location>
</feature>
<proteinExistence type="inferred from homology"/>
<dbReference type="InterPro" id="IPR001750">
    <property type="entry name" value="ND/Mrp_TM"/>
</dbReference>
<dbReference type="AlphaFoldDB" id="A0A819B1Y3"/>
<gene>
    <name evidence="15" type="ORF">UXM345_LOCUS3990</name>
</gene>
<dbReference type="InterPro" id="IPR001516">
    <property type="entry name" value="Proton_antipo_N"/>
</dbReference>
<keyword evidence="8 12" id="KW-0472">Membrane</keyword>
<feature type="transmembrane region" description="Helical" evidence="12">
    <location>
        <begin position="38"/>
        <end position="57"/>
    </location>
</feature>
<evidence type="ECO:0000259" key="13">
    <source>
        <dbReference type="Pfam" id="PF00361"/>
    </source>
</evidence>
<feature type="transmembrane region" description="Helical" evidence="12">
    <location>
        <begin position="301"/>
        <end position="322"/>
    </location>
</feature>
<evidence type="ECO:0000256" key="3">
    <source>
        <dbReference type="ARBA" id="ARBA00012944"/>
    </source>
</evidence>
<evidence type="ECO:0000256" key="6">
    <source>
        <dbReference type="ARBA" id="ARBA00022692"/>
    </source>
</evidence>
<feature type="transmembrane region" description="Helical" evidence="12">
    <location>
        <begin position="552"/>
        <end position="574"/>
    </location>
</feature>
<keyword evidence="6 12" id="KW-0812">Transmembrane</keyword>
<dbReference type="PRINTS" id="PR01434">
    <property type="entry name" value="NADHDHGNASE5"/>
</dbReference>
<feature type="transmembrane region" description="Helical" evidence="12">
    <location>
        <begin position="470"/>
        <end position="489"/>
    </location>
</feature>
<dbReference type="InterPro" id="IPR001457">
    <property type="entry name" value="NADH_UbQ/plastoQ_OxRdtase_su6"/>
</dbReference>
<dbReference type="Gene3D" id="1.20.120.1200">
    <property type="entry name" value="NADH-ubiquinone/plastoquinone oxidoreductase chain 6, subunit NuoJ"/>
    <property type="match status" value="1"/>
</dbReference>
<comment type="similarity">
    <text evidence="2">Belongs to the complex I subunit 4 family.</text>
</comment>
<dbReference type="Pfam" id="PF00662">
    <property type="entry name" value="Proton_antipo_N"/>
    <property type="match status" value="1"/>
</dbReference>
<evidence type="ECO:0000256" key="8">
    <source>
        <dbReference type="ARBA" id="ARBA00023136"/>
    </source>
</evidence>
<dbReference type="NCBIfam" id="TIGR01974">
    <property type="entry name" value="NDH_I_L"/>
    <property type="match status" value="1"/>
</dbReference>
<reference evidence="15" key="1">
    <citation type="submission" date="2021-02" db="EMBL/GenBank/DDBJ databases">
        <authorList>
            <person name="Nowell W R."/>
        </authorList>
    </citation>
    <scope>NUCLEOTIDE SEQUENCE</scope>
</reference>
<evidence type="ECO:0000256" key="10">
    <source>
        <dbReference type="ARBA" id="ARBA00031027"/>
    </source>
</evidence>
<dbReference type="EC" id="7.1.1.2" evidence="3"/>
<feature type="transmembrane region" description="Helical" evidence="12">
    <location>
        <begin position="72"/>
        <end position="93"/>
    </location>
</feature>
<dbReference type="GO" id="GO:0008137">
    <property type="term" value="F:NADH dehydrogenase (ubiquinone) activity"/>
    <property type="evidence" value="ECO:0007669"/>
    <property type="project" value="UniProtKB-EC"/>
</dbReference>
<comment type="catalytic activity">
    <reaction evidence="11">
        <text>a ubiquinone + NADH + 5 H(+)(in) = a ubiquinol + NAD(+) + 4 H(+)(out)</text>
        <dbReference type="Rhea" id="RHEA:29091"/>
        <dbReference type="Rhea" id="RHEA-COMP:9565"/>
        <dbReference type="Rhea" id="RHEA-COMP:9566"/>
        <dbReference type="ChEBI" id="CHEBI:15378"/>
        <dbReference type="ChEBI" id="CHEBI:16389"/>
        <dbReference type="ChEBI" id="CHEBI:17976"/>
        <dbReference type="ChEBI" id="CHEBI:57540"/>
        <dbReference type="ChEBI" id="CHEBI:57945"/>
        <dbReference type="EC" id="7.1.1.2"/>
    </reaction>
</comment>
<dbReference type="Pfam" id="PF00361">
    <property type="entry name" value="Proton_antipo_M"/>
    <property type="match status" value="2"/>
</dbReference>
<feature type="domain" description="NADH:quinone oxidoreductase/Mrp antiporter transmembrane" evidence="13">
    <location>
        <begin position="619"/>
        <end position="895"/>
    </location>
</feature>
<feature type="domain" description="NADH-Ubiquinone oxidoreductase (complex I) chain 5 N-terminal" evidence="14">
    <location>
        <begin position="154"/>
        <end position="203"/>
    </location>
</feature>
<feature type="transmembrane region" description="Helical" evidence="12">
    <location>
        <begin position="114"/>
        <end position="138"/>
    </location>
</feature>
<dbReference type="PANTHER" id="PTHR42829">
    <property type="entry name" value="NADH-UBIQUINONE OXIDOREDUCTASE CHAIN 5"/>
    <property type="match status" value="1"/>
</dbReference>
<feature type="transmembrane region" description="Helical" evidence="12">
    <location>
        <begin position="884"/>
        <end position="904"/>
    </location>
</feature>
<protein>
    <recommendedName>
        <fullName evidence="5">NADH-ubiquinone oxidoreductase chain 5</fullName>
        <ecNumber evidence="3">7.1.1.2</ecNumber>
    </recommendedName>
    <alternativeName>
        <fullName evidence="10">NADH dehydrogenase subunit 5</fullName>
    </alternativeName>
    <alternativeName>
        <fullName evidence="9">NADH dehydrogenase subunit 6</fullName>
    </alternativeName>
    <alternativeName>
        <fullName evidence="4">NADH-ubiquinone oxidoreductase chain 6</fullName>
    </alternativeName>
</protein>
<dbReference type="GO" id="GO:0003954">
    <property type="term" value="F:NADH dehydrogenase activity"/>
    <property type="evidence" value="ECO:0007669"/>
    <property type="project" value="TreeGrafter"/>
</dbReference>
<dbReference type="PRINTS" id="PR01435">
    <property type="entry name" value="NPOXDRDTASE5"/>
</dbReference>
<accession>A0A819B1Y3</accession>
<feature type="transmembrane region" description="Helical" evidence="12">
    <location>
        <begin position="642"/>
        <end position="661"/>
    </location>
</feature>
<comment type="caution">
    <text evidence="15">The sequence shown here is derived from an EMBL/GenBank/DDBJ whole genome shotgun (WGS) entry which is preliminary data.</text>
</comment>
<evidence type="ECO:0000256" key="1">
    <source>
        <dbReference type="ARBA" id="ARBA00004141"/>
    </source>
</evidence>
<evidence type="ECO:0000256" key="7">
    <source>
        <dbReference type="ARBA" id="ARBA00022989"/>
    </source>
</evidence>
<dbReference type="InterPro" id="IPR018393">
    <property type="entry name" value="NADHpl_OxRdtase_5_subgr"/>
</dbReference>
<evidence type="ECO:0000256" key="11">
    <source>
        <dbReference type="ARBA" id="ARBA00049551"/>
    </source>
</evidence>
<feature type="transmembrane region" description="Helical" evidence="12">
    <location>
        <begin position="605"/>
        <end position="630"/>
    </location>
</feature>
<dbReference type="GO" id="GO:0015990">
    <property type="term" value="P:electron transport coupled proton transport"/>
    <property type="evidence" value="ECO:0007669"/>
    <property type="project" value="TreeGrafter"/>
</dbReference>
<feature type="transmembrane region" description="Helical" evidence="12">
    <location>
        <begin position="343"/>
        <end position="367"/>
    </location>
</feature>
<feature type="transmembrane region" description="Helical" evidence="12">
    <location>
        <begin position="203"/>
        <end position="220"/>
    </location>
</feature>
<keyword evidence="7 12" id="KW-1133">Transmembrane helix</keyword>
<evidence type="ECO:0000313" key="15">
    <source>
        <dbReference type="EMBL" id="CAF3786867.1"/>
    </source>
</evidence>